<dbReference type="Proteomes" id="UP000225706">
    <property type="component" value="Unassembled WGS sequence"/>
</dbReference>
<gene>
    <name evidence="3" type="ORF">AWC38_SpisGene20343</name>
</gene>
<name>A0A2B4RGQ5_STYPI</name>
<evidence type="ECO:0000256" key="1">
    <source>
        <dbReference type="SAM" id="MobiDB-lite"/>
    </source>
</evidence>
<feature type="domain" description="Myb/SANT-like DNA-binding" evidence="2">
    <location>
        <begin position="6"/>
        <end position="85"/>
    </location>
</feature>
<accession>A0A2B4RGQ5</accession>
<organism evidence="3 4">
    <name type="scientific">Stylophora pistillata</name>
    <name type="common">Smooth cauliflower coral</name>
    <dbReference type="NCBI Taxonomy" id="50429"/>
    <lineage>
        <taxon>Eukaryota</taxon>
        <taxon>Metazoa</taxon>
        <taxon>Cnidaria</taxon>
        <taxon>Anthozoa</taxon>
        <taxon>Hexacorallia</taxon>
        <taxon>Scleractinia</taxon>
        <taxon>Astrocoeniina</taxon>
        <taxon>Pocilloporidae</taxon>
        <taxon>Stylophora</taxon>
    </lineage>
</organism>
<evidence type="ECO:0000313" key="3">
    <source>
        <dbReference type="EMBL" id="PFX15432.1"/>
    </source>
</evidence>
<feature type="compositionally biased region" description="Basic residues" evidence="1">
    <location>
        <begin position="129"/>
        <end position="142"/>
    </location>
</feature>
<proteinExistence type="predicted"/>
<dbReference type="AlphaFoldDB" id="A0A2B4RGQ5"/>
<keyword evidence="4" id="KW-1185">Reference proteome</keyword>
<evidence type="ECO:0000313" key="4">
    <source>
        <dbReference type="Proteomes" id="UP000225706"/>
    </source>
</evidence>
<sequence length="185" mass="21205">MAAAARWASEEIITLLDAYSEKRVQDYIEGMASNKNVNEEIQKIMKEESGIERTTQQIENKIKKLRSGYGKLKARMQSPGAERPYLTSALTSLEKVAFQHWDRLDQILAIDGASCEEPDPSEENQTTTKQRKASKTPLRKKPRLADALQQSNEQMEQLRETISQNVITPEIRSAERREDRERILS</sequence>
<dbReference type="Gene3D" id="1.10.10.60">
    <property type="entry name" value="Homeodomain-like"/>
    <property type="match status" value="1"/>
</dbReference>
<feature type="region of interest" description="Disordered" evidence="1">
    <location>
        <begin position="114"/>
        <end position="144"/>
    </location>
</feature>
<comment type="caution">
    <text evidence="3">The sequence shown here is derived from an EMBL/GenBank/DDBJ whole genome shotgun (WGS) entry which is preliminary data.</text>
</comment>
<dbReference type="EMBL" id="LSMT01000649">
    <property type="protein sequence ID" value="PFX15432.1"/>
    <property type="molecule type" value="Genomic_DNA"/>
</dbReference>
<reference evidence="4" key="1">
    <citation type="journal article" date="2017" name="bioRxiv">
        <title>Comparative analysis of the genomes of Stylophora pistillata and Acropora digitifera provides evidence for extensive differences between species of corals.</title>
        <authorList>
            <person name="Voolstra C.R."/>
            <person name="Li Y."/>
            <person name="Liew Y.J."/>
            <person name="Baumgarten S."/>
            <person name="Zoccola D."/>
            <person name="Flot J.-F."/>
            <person name="Tambutte S."/>
            <person name="Allemand D."/>
            <person name="Aranda M."/>
        </authorList>
    </citation>
    <scope>NUCLEOTIDE SEQUENCE [LARGE SCALE GENOMIC DNA]</scope>
</reference>
<dbReference type="Pfam" id="PF13837">
    <property type="entry name" value="Myb_DNA-bind_4"/>
    <property type="match status" value="1"/>
</dbReference>
<protein>
    <recommendedName>
        <fullName evidence="2">Myb/SANT-like DNA-binding domain-containing protein</fullName>
    </recommendedName>
</protein>
<evidence type="ECO:0000259" key="2">
    <source>
        <dbReference type="Pfam" id="PF13837"/>
    </source>
</evidence>
<dbReference type="InterPro" id="IPR044822">
    <property type="entry name" value="Myb_DNA-bind_4"/>
</dbReference>